<keyword evidence="2" id="KW-1185">Reference proteome</keyword>
<dbReference type="AlphaFoldDB" id="A0ABD0LD94"/>
<sequence>MSGCEKGTEGCVCGRGKRSLSAYVVHPAPPRHHPETAVAAFPQYKRQSVTGRVLEGGGTVQGAKPTFQ</sequence>
<comment type="caution">
    <text evidence="1">The sequence shown here is derived from an EMBL/GenBank/DDBJ whole genome shotgun (WGS) entry which is preliminary data.</text>
</comment>
<gene>
    <name evidence="1" type="ORF">BaRGS_00011517</name>
</gene>
<organism evidence="1 2">
    <name type="scientific">Batillaria attramentaria</name>
    <dbReference type="NCBI Taxonomy" id="370345"/>
    <lineage>
        <taxon>Eukaryota</taxon>
        <taxon>Metazoa</taxon>
        <taxon>Spiralia</taxon>
        <taxon>Lophotrochozoa</taxon>
        <taxon>Mollusca</taxon>
        <taxon>Gastropoda</taxon>
        <taxon>Caenogastropoda</taxon>
        <taxon>Sorbeoconcha</taxon>
        <taxon>Cerithioidea</taxon>
        <taxon>Batillariidae</taxon>
        <taxon>Batillaria</taxon>
    </lineage>
</organism>
<proteinExistence type="predicted"/>
<name>A0ABD0LD94_9CAEN</name>
<dbReference type="Proteomes" id="UP001519460">
    <property type="component" value="Unassembled WGS sequence"/>
</dbReference>
<accession>A0ABD0LD94</accession>
<evidence type="ECO:0000313" key="2">
    <source>
        <dbReference type="Proteomes" id="UP001519460"/>
    </source>
</evidence>
<evidence type="ECO:0000313" key="1">
    <source>
        <dbReference type="EMBL" id="KAK7497223.1"/>
    </source>
</evidence>
<dbReference type="EMBL" id="JACVVK020000060">
    <property type="protein sequence ID" value="KAK7497223.1"/>
    <property type="molecule type" value="Genomic_DNA"/>
</dbReference>
<reference evidence="1 2" key="1">
    <citation type="journal article" date="2023" name="Sci. Data">
        <title>Genome assembly of the Korean intertidal mud-creeper Batillaria attramentaria.</title>
        <authorList>
            <person name="Patra A.K."/>
            <person name="Ho P.T."/>
            <person name="Jun S."/>
            <person name="Lee S.J."/>
            <person name="Kim Y."/>
            <person name="Won Y.J."/>
        </authorList>
    </citation>
    <scope>NUCLEOTIDE SEQUENCE [LARGE SCALE GENOMIC DNA]</scope>
    <source>
        <strain evidence="1">Wonlab-2016</strain>
    </source>
</reference>
<protein>
    <submittedName>
        <fullName evidence="1">Uncharacterized protein</fullName>
    </submittedName>
</protein>